<feature type="transmembrane region" description="Helical" evidence="3">
    <location>
        <begin position="354"/>
        <end position="377"/>
    </location>
</feature>
<dbReference type="PANTHER" id="PTHR48483:SF2">
    <property type="entry name" value="INTERLEUKIN-27 SUBUNIT BETA"/>
    <property type="match status" value="1"/>
</dbReference>
<dbReference type="Gene3D" id="2.60.40.10">
    <property type="entry name" value="Immunoglobulins"/>
    <property type="match status" value="3"/>
</dbReference>
<keyword evidence="2" id="KW-0393">Immunoglobulin domain</keyword>
<dbReference type="PROSITE" id="PS50853">
    <property type="entry name" value="FN3"/>
    <property type="match status" value="1"/>
</dbReference>
<dbReference type="SUPFAM" id="SSF48726">
    <property type="entry name" value="Immunoglobulin"/>
    <property type="match status" value="1"/>
</dbReference>
<dbReference type="Pfam" id="PF24031">
    <property type="entry name" value="FN3_IL27B_N"/>
    <property type="match status" value="1"/>
</dbReference>
<feature type="domain" description="Fibronectin type-III" evidence="4">
    <location>
        <begin position="213"/>
        <end position="309"/>
    </location>
</feature>
<proteinExistence type="inferred from homology"/>
<keyword evidence="3" id="KW-1133">Transmembrane helix</keyword>
<gene>
    <name evidence="5" type="ORF">scyTo_0009464</name>
</gene>
<evidence type="ECO:0000313" key="5">
    <source>
        <dbReference type="EMBL" id="GCB62104.1"/>
    </source>
</evidence>
<comment type="similarity">
    <text evidence="1">Belongs to the type I cytokine receptor family. Type 3 subfamily.</text>
</comment>
<evidence type="ECO:0000256" key="3">
    <source>
        <dbReference type="SAM" id="Phobius"/>
    </source>
</evidence>
<comment type="caution">
    <text evidence="5">The sequence shown here is derived from an EMBL/GenBank/DDBJ whole genome shotgun (WGS) entry which is preliminary data.</text>
</comment>
<dbReference type="OrthoDB" id="418412at2759"/>
<dbReference type="InterPro" id="IPR053073">
    <property type="entry name" value="IL11/IL27_subunit_beta"/>
</dbReference>
<dbReference type="EMBL" id="BFAA01003867">
    <property type="protein sequence ID" value="GCB62104.1"/>
    <property type="molecule type" value="Genomic_DNA"/>
</dbReference>
<keyword evidence="3" id="KW-0472">Membrane</keyword>
<dbReference type="InterPro" id="IPR003961">
    <property type="entry name" value="FN3_dom"/>
</dbReference>
<keyword evidence="6" id="KW-1185">Reference proteome</keyword>
<dbReference type="SUPFAM" id="SSF49265">
    <property type="entry name" value="Fibronectin type III"/>
    <property type="match status" value="2"/>
</dbReference>
<dbReference type="PANTHER" id="PTHR48483">
    <property type="entry name" value="INTERLEUKIN-27 SUBUNIT BETA"/>
    <property type="match status" value="1"/>
</dbReference>
<evidence type="ECO:0000259" key="4">
    <source>
        <dbReference type="PROSITE" id="PS50853"/>
    </source>
</evidence>
<organism evidence="5 6">
    <name type="scientific">Scyliorhinus torazame</name>
    <name type="common">Cloudy catshark</name>
    <name type="synonym">Catulus torazame</name>
    <dbReference type="NCBI Taxonomy" id="75743"/>
    <lineage>
        <taxon>Eukaryota</taxon>
        <taxon>Metazoa</taxon>
        <taxon>Chordata</taxon>
        <taxon>Craniata</taxon>
        <taxon>Vertebrata</taxon>
        <taxon>Chondrichthyes</taxon>
        <taxon>Elasmobranchii</taxon>
        <taxon>Galeomorphii</taxon>
        <taxon>Galeoidea</taxon>
        <taxon>Carcharhiniformes</taxon>
        <taxon>Scyliorhinidae</taxon>
        <taxon>Scyliorhinus</taxon>
    </lineage>
</organism>
<dbReference type="InterPro" id="IPR013783">
    <property type="entry name" value="Ig-like_fold"/>
</dbReference>
<evidence type="ECO:0000256" key="1">
    <source>
        <dbReference type="ARBA" id="ARBA00010890"/>
    </source>
</evidence>
<dbReference type="InterPro" id="IPR036179">
    <property type="entry name" value="Ig-like_dom_sf"/>
</dbReference>
<protein>
    <recommendedName>
        <fullName evidence="4">Fibronectin type-III domain-containing protein</fullName>
    </recommendedName>
</protein>
<keyword evidence="3" id="KW-0812">Transmembrane</keyword>
<sequence>MVNALHKMMGFTSRLCLVIITAAIYVLIPAGAETFRGKDVLYGRIGTDITLTCKAANDRIIQWKVNGTLVALTNDTKIQHGNLVLLMADLSMEGNYSCHGNTGRLLHWIKLKLGYPPSKPLVHCQASNFYRISCSWKKNQEAAFPTSYSATFRNPSRKVSNCTTDLLSNICQIDNPEMFASLPYIINITAINPVGRRTTLLEIVTMEIVQPNPPANVTAEPVFGSPRRIKVQWDYPPLWSERFELKFILEYKLQQSHFWSGLETKMKAENITDAIAGQLYVIRVKAKDSFDNGKWSDWSSEVPVIAWSETTTENVQTTVTALMTDFAHTHIQSTEPTFSPTSILSSSDVLDKNIVVLISIASSVGISIAVATFLFWIRSKRPASDKNDILTKKALPLC</sequence>
<evidence type="ECO:0000256" key="2">
    <source>
        <dbReference type="ARBA" id="ARBA00023319"/>
    </source>
</evidence>
<dbReference type="Proteomes" id="UP000288216">
    <property type="component" value="Unassembled WGS sequence"/>
</dbReference>
<name>A0A401NMM9_SCYTO</name>
<dbReference type="CDD" id="cd00063">
    <property type="entry name" value="FN3"/>
    <property type="match status" value="1"/>
</dbReference>
<dbReference type="InterPro" id="IPR056621">
    <property type="entry name" value="FN3_IL27B_N"/>
</dbReference>
<dbReference type="STRING" id="75743.A0A401NMM9"/>
<accession>A0A401NMM9</accession>
<dbReference type="OMA" id="NFYRISC"/>
<dbReference type="InterPro" id="IPR036116">
    <property type="entry name" value="FN3_sf"/>
</dbReference>
<reference evidence="5 6" key="1">
    <citation type="journal article" date="2018" name="Nat. Ecol. Evol.">
        <title>Shark genomes provide insights into elasmobranch evolution and the origin of vertebrates.</title>
        <authorList>
            <person name="Hara Y"/>
            <person name="Yamaguchi K"/>
            <person name="Onimaru K"/>
            <person name="Kadota M"/>
            <person name="Koyanagi M"/>
            <person name="Keeley SD"/>
            <person name="Tatsumi K"/>
            <person name="Tanaka K"/>
            <person name="Motone F"/>
            <person name="Kageyama Y"/>
            <person name="Nozu R"/>
            <person name="Adachi N"/>
            <person name="Nishimura O"/>
            <person name="Nakagawa R"/>
            <person name="Tanegashima C"/>
            <person name="Kiyatake I"/>
            <person name="Matsumoto R"/>
            <person name="Murakumo K"/>
            <person name="Nishida K"/>
            <person name="Terakita A"/>
            <person name="Kuratani S"/>
            <person name="Sato K"/>
            <person name="Hyodo S Kuraku.S."/>
        </authorList>
    </citation>
    <scope>NUCLEOTIDE SEQUENCE [LARGE SCALE GENOMIC DNA]</scope>
</reference>
<dbReference type="AlphaFoldDB" id="A0A401NMM9"/>
<dbReference type="SMART" id="SM00060">
    <property type="entry name" value="FN3"/>
    <property type="match status" value="1"/>
</dbReference>
<evidence type="ECO:0000313" key="6">
    <source>
        <dbReference type="Proteomes" id="UP000288216"/>
    </source>
</evidence>